<protein>
    <submittedName>
        <fullName evidence="1">Uncharacterized protein</fullName>
    </submittedName>
</protein>
<dbReference type="EMBL" id="LROM01000059">
    <property type="protein sequence ID" value="OFA07586.1"/>
    <property type="molecule type" value="Genomic_DNA"/>
</dbReference>
<accession>A0A1E7X4S4</accession>
<sequence length="65" mass="7217">MPLSDRRKPTATAAIIDEAKQLLPVMGLDPAAEYAMSRGIPRFIAYKVLRAPQAQQRVAPRRKDA</sequence>
<evidence type="ECO:0000313" key="2">
    <source>
        <dbReference type="Proteomes" id="UP000175989"/>
    </source>
</evidence>
<organism evidence="1 2">
    <name type="scientific">Duganella phyllosphaerae</name>
    <dbReference type="NCBI Taxonomy" id="762836"/>
    <lineage>
        <taxon>Bacteria</taxon>
        <taxon>Pseudomonadati</taxon>
        <taxon>Pseudomonadota</taxon>
        <taxon>Betaproteobacteria</taxon>
        <taxon>Burkholderiales</taxon>
        <taxon>Oxalobacteraceae</taxon>
        <taxon>Telluria group</taxon>
        <taxon>Duganella</taxon>
    </lineage>
</organism>
<dbReference type="AlphaFoldDB" id="A0A1E7X4S4"/>
<dbReference type="PATRIC" id="fig|762836.4.peg.1180"/>
<comment type="caution">
    <text evidence="1">The sequence shown here is derived from an EMBL/GenBank/DDBJ whole genome shotgun (WGS) entry which is preliminary data.</text>
</comment>
<dbReference type="Proteomes" id="UP000175989">
    <property type="component" value="Unassembled WGS sequence"/>
</dbReference>
<keyword evidence="2" id="KW-1185">Reference proteome</keyword>
<evidence type="ECO:0000313" key="1">
    <source>
        <dbReference type="EMBL" id="OFA07586.1"/>
    </source>
</evidence>
<gene>
    <name evidence="1" type="ORF">DUPY_11300</name>
</gene>
<dbReference type="RefSeq" id="WP_070246867.1">
    <property type="nucleotide sequence ID" value="NZ_LROM01000059.1"/>
</dbReference>
<proteinExistence type="predicted"/>
<name>A0A1E7X4S4_9BURK</name>
<dbReference type="OrthoDB" id="8779658at2"/>
<reference evidence="2" key="1">
    <citation type="journal article" date="2016" name="Front. Microbiol.">
        <title>Molecular Keys to the Janthinobacterium and Duganella spp. Interaction with the Plant Pathogen Fusarium graminearum.</title>
        <authorList>
            <person name="Haack F.S."/>
            <person name="Poehlein A."/>
            <person name="Kroger C."/>
            <person name="Voigt C.A."/>
            <person name="Piepenbring M."/>
            <person name="Bode H.B."/>
            <person name="Daniel R."/>
            <person name="Schafer W."/>
            <person name="Streit W.R."/>
        </authorList>
    </citation>
    <scope>NUCLEOTIDE SEQUENCE [LARGE SCALE GENOMIC DNA]</scope>
    <source>
        <strain evidence="2">T54</strain>
    </source>
</reference>